<accession>A0A835VHU8</accession>
<feature type="region of interest" description="Disordered" evidence="1">
    <location>
        <begin position="39"/>
        <end position="62"/>
    </location>
</feature>
<protein>
    <submittedName>
        <fullName evidence="3">Uncharacterized protein</fullName>
    </submittedName>
</protein>
<evidence type="ECO:0000313" key="3">
    <source>
        <dbReference type="EMBL" id="KAG0501219.1"/>
    </source>
</evidence>
<evidence type="ECO:0000256" key="2">
    <source>
        <dbReference type="SAM" id="Phobius"/>
    </source>
</evidence>
<dbReference type="EMBL" id="JADCNM010000001">
    <property type="protein sequence ID" value="KAG0501219.1"/>
    <property type="molecule type" value="Genomic_DNA"/>
</dbReference>
<keyword evidence="2" id="KW-1133">Transmembrane helix</keyword>
<proteinExistence type="predicted"/>
<evidence type="ECO:0000256" key="1">
    <source>
        <dbReference type="SAM" id="MobiDB-lite"/>
    </source>
</evidence>
<organism evidence="3 4">
    <name type="scientific">Vanilla planifolia</name>
    <name type="common">Vanilla</name>
    <dbReference type="NCBI Taxonomy" id="51239"/>
    <lineage>
        <taxon>Eukaryota</taxon>
        <taxon>Viridiplantae</taxon>
        <taxon>Streptophyta</taxon>
        <taxon>Embryophyta</taxon>
        <taxon>Tracheophyta</taxon>
        <taxon>Spermatophyta</taxon>
        <taxon>Magnoliopsida</taxon>
        <taxon>Liliopsida</taxon>
        <taxon>Asparagales</taxon>
        <taxon>Orchidaceae</taxon>
        <taxon>Vanilloideae</taxon>
        <taxon>Vanilleae</taxon>
        <taxon>Vanilla</taxon>
    </lineage>
</organism>
<reference evidence="3 4" key="1">
    <citation type="journal article" date="2020" name="Nat. Food">
        <title>A phased Vanilla planifolia genome enables genetic improvement of flavour and production.</title>
        <authorList>
            <person name="Hasing T."/>
            <person name="Tang H."/>
            <person name="Brym M."/>
            <person name="Khazi F."/>
            <person name="Huang T."/>
            <person name="Chambers A.H."/>
        </authorList>
    </citation>
    <scope>NUCLEOTIDE SEQUENCE [LARGE SCALE GENOMIC DNA]</scope>
    <source>
        <tissue evidence="3">Leaf</tissue>
    </source>
</reference>
<evidence type="ECO:0000313" key="4">
    <source>
        <dbReference type="Proteomes" id="UP000639772"/>
    </source>
</evidence>
<keyword evidence="2" id="KW-0812">Transmembrane</keyword>
<feature type="transmembrane region" description="Helical" evidence="2">
    <location>
        <begin position="78"/>
        <end position="101"/>
    </location>
</feature>
<name>A0A835VHU8_VANPL</name>
<dbReference type="Proteomes" id="UP000639772">
    <property type="component" value="Chromosome 1"/>
</dbReference>
<gene>
    <name evidence="3" type="ORF">HPP92_001291</name>
</gene>
<comment type="caution">
    <text evidence="3">The sequence shown here is derived from an EMBL/GenBank/DDBJ whole genome shotgun (WGS) entry which is preliminary data.</text>
</comment>
<dbReference type="AlphaFoldDB" id="A0A835VHU8"/>
<sequence>MGLLPRGLLPCDLTVAAGADLAPRHHQLQAPQVRSLVPINKPPNSPLSPPPPQPFPSSFPLPPPLARKSDPAILTLPIAYMLFILLSAFSPVAATYCCYVFGHRRLLHRSMTITAEQRKLACIREEAYNGIVVEASNGKGVVGRDGNRDERGADDTEHELQLVAPEADCRGDGALVDVGAHPCHHVGASGGARRPAATVAPEAENISSPESEPPGRCQGRLPGRDWGTASSSISRTVPPSPRASVCNRFRLPSALVKTKLMGLDVLCCR</sequence>
<feature type="compositionally biased region" description="Polar residues" evidence="1">
    <location>
        <begin position="228"/>
        <end position="237"/>
    </location>
</feature>
<keyword evidence="2" id="KW-0472">Membrane</keyword>
<feature type="region of interest" description="Disordered" evidence="1">
    <location>
        <begin position="187"/>
        <end position="242"/>
    </location>
</feature>
<feature type="compositionally biased region" description="Pro residues" evidence="1">
    <location>
        <begin position="40"/>
        <end position="62"/>
    </location>
</feature>